<organism evidence="2 3">
    <name type="scientific">Lepeophtheirus salmonis</name>
    <name type="common">Salmon louse</name>
    <name type="synonym">Caligus salmonis</name>
    <dbReference type="NCBI Taxonomy" id="72036"/>
    <lineage>
        <taxon>Eukaryota</taxon>
        <taxon>Metazoa</taxon>
        <taxon>Ecdysozoa</taxon>
        <taxon>Arthropoda</taxon>
        <taxon>Crustacea</taxon>
        <taxon>Multicrustacea</taxon>
        <taxon>Hexanauplia</taxon>
        <taxon>Copepoda</taxon>
        <taxon>Siphonostomatoida</taxon>
        <taxon>Caligidae</taxon>
        <taxon>Lepeophtheirus</taxon>
    </lineage>
</organism>
<dbReference type="Proteomes" id="UP000675881">
    <property type="component" value="Chromosome 11"/>
</dbReference>
<feature type="compositionally biased region" description="Polar residues" evidence="1">
    <location>
        <begin position="1"/>
        <end position="11"/>
    </location>
</feature>
<gene>
    <name evidence="2" type="ORF">LSAA_2844</name>
</gene>
<evidence type="ECO:0000313" key="3">
    <source>
        <dbReference type="Proteomes" id="UP000675881"/>
    </source>
</evidence>
<accession>A0A7R8CFU0</accession>
<keyword evidence="3" id="KW-1185">Reference proteome</keyword>
<protein>
    <submittedName>
        <fullName evidence="2">(salmon louse) hypothetical protein</fullName>
    </submittedName>
</protein>
<dbReference type="EMBL" id="HG994590">
    <property type="protein sequence ID" value="CAF2804300.1"/>
    <property type="molecule type" value="Genomic_DNA"/>
</dbReference>
<feature type="region of interest" description="Disordered" evidence="1">
    <location>
        <begin position="1"/>
        <end position="39"/>
    </location>
</feature>
<feature type="compositionally biased region" description="Polar residues" evidence="1">
    <location>
        <begin position="21"/>
        <end position="31"/>
    </location>
</feature>
<evidence type="ECO:0000313" key="2">
    <source>
        <dbReference type="EMBL" id="CAF2804300.1"/>
    </source>
</evidence>
<dbReference type="AlphaFoldDB" id="A0A7R8CFU0"/>
<sequence length="104" mass="11846">MTNIGLHTQLQPHPEARAHTPEQSPCQPSRHQQMDRGSIQPRFQWRYRPGFQRANFVSSSLCSFVLHPAVRHGVQMSSWLSARVFVLMTNMYFSVPTSVPVGTP</sequence>
<proteinExistence type="predicted"/>
<reference evidence="2" key="1">
    <citation type="submission" date="2021-02" db="EMBL/GenBank/DDBJ databases">
        <authorList>
            <person name="Bekaert M."/>
        </authorList>
    </citation>
    <scope>NUCLEOTIDE SEQUENCE</scope>
    <source>
        <strain evidence="2">IoA-00</strain>
    </source>
</reference>
<evidence type="ECO:0000256" key="1">
    <source>
        <dbReference type="SAM" id="MobiDB-lite"/>
    </source>
</evidence>
<name>A0A7R8CFU0_LEPSM</name>